<proteinExistence type="predicted"/>
<keyword evidence="2" id="KW-1185">Reference proteome</keyword>
<dbReference type="AlphaFoldDB" id="A0A1H5X6N6"/>
<gene>
    <name evidence="1" type="ORF">SAMN04488045_1742</name>
</gene>
<name>A0A1H5X6N6_9RHOB</name>
<accession>A0A1H5X6N6</accession>
<evidence type="ECO:0000313" key="2">
    <source>
        <dbReference type="Proteomes" id="UP000236752"/>
    </source>
</evidence>
<protein>
    <submittedName>
        <fullName evidence="1">Uncharacterized protein</fullName>
    </submittedName>
</protein>
<reference evidence="1 2" key="1">
    <citation type="submission" date="2016-10" db="EMBL/GenBank/DDBJ databases">
        <authorList>
            <person name="de Groot N.N."/>
        </authorList>
    </citation>
    <scope>NUCLEOTIDE SEQUENCE [LARGE SCALE GENOMIC DNA]</scope>
    <source>
        <strain evidence="1 2">DSM 26915</strain>
    </source>
</reference>
<sequence>MNNLLRFTLEHPATGTFSVRMNAMPKASLCEVVSSRMETINTKWG</sequence>
<dbReference type="EMBL" id="FNUZ01000002">
    <property type="protein sequence ID" value="SEG07401.1"/>
    <property type="molecule type" value="Genomic_DNA"/>
</dbReference>
<organism evidence="1 2">
    <name type="scientific">Thalassococcus halodurans</name>
    <dbReference type="NCBI Taxonomy" id="373675"/>
    <lineage>
        <taxon>Bacteria</taxon>
        <taxon>Pseudomonadati</taxon>
        <taxon>Pseudomonadota</taxon>
        <taxon>Alphaproteobacteria</taxon>
        <taxon>Rhodobacterales</taxon>
        <taxon>Roseobacteraceae</taxon>
        <taxon>Thalassococcus</taxon>
    </lineage>
</organism>
<dbReference type="Proteomes" id="UP000236752">
    <property type="component" value="Unassembled WGS sequence"/>
</dbReference>
<evidence type="ECO:0000313" key="1">
    <source>
        <dbReference type="EMBL" id="SEG07401.1"/>
    </source>
</evidence>